<dbReference type="GO" id="GO:0003735">
    <property type="term" value="F:structural constituent of ribosome"/>
    <property type="evidence" value="ECO:0007669"/>
    <property type="project" value="InterPro"/>
</dbReference>
<dbReference type="GO" id="GO:0006412">
    <property type="term" value="P:translation"/>
    <property type="evidence" value="ECO:0007669"/>
    <property type="project" value="InterPro"/>
</dbReference>
<dbReference type="GO" id="GO:0000027">
    <property type="term" value="P:ribosomal large subunit assembly"/>
    <property type="evidence" value="ECO:0007669"/>
    <property type="project" value="UniProtKB-UniRule"/>
</dbReference>
<reference evidence="9" key="1">
    <citation type="journal article" date="2015" name="J. Eukaryot. Microbiol.">
        <title>Chloroplast Genome Evolution in the Euglenaceae.</title>
        <authorList>
            <person name="Bennett M.S."/>
            <person name="Triemer R.E."/>
        </authorList>
    </citation>
    <scope>NUCLEOTIDE SEQUENCE</scope>
    <source>
        <strain evidence="9">SAG 1224-5/15</strain>
    </source>
</reference>
<dbReference type="HAMAP" id="MF_00382">
    <property type="entry name" value="Ribosomal_bL20"/>
    <property type="match status" value="1"/>
</dbReference>
<dbReference type="NCBIfam" id="TIGR01032">
    <property type="entry name" value="rplT_bact"/>
    <property type="match status" value="1"/>
</dbReference>
<dbReference type="Pfam" id="PF00453">
    <property type="entry name" value="Ribosomal_L20"/>
    <property type="match status" value="1"/>
</dbReference>
<dbReference type="GO" id="GO:1990904">
    <property type="term" value="C:ribonucleoprotein complex"/>
    <property type="evidence" value="ECO:0007669"/>
    <property type="project" value="UniProtKB-KW"/>
</dbReference>
<evidence type="ECO:0000256" key="1">
    <source>
        <dbReference type="ARBA" id="ARBA00007698"/>
    </source>
</evidence>
<comment type="function">
    <text evidence="7">Binds directly to 23S ribosomal RNA and is necessary for the in vitro assembly process of the 50S ribosomal subunit. It is not involved in the protein synthesizing functions of that subunit.</text>
</comment>
<evidence type="ECO:0000256" key="2">
    <source>
        <dbReference type="ARBA" id="ARBA00022730"/>
    </source>
</evidence>
<keyword evidence="9" id="KW-0150">Chloroplast</keyword>
<gene>
    <name evidence="7 9" type="primary">rpl20</name>
</gene>
<keyword evidence="9" id="KW-0934">Plastid</keyword>
<comment type="subcellular location">
    <subcellularLocation>
        <location evidence="7">Plastid</location>
        <location evidence="7">Chloroplast</location>
    </subcellularLocation>
</comment>
<dbReference type="PROSITE" id="PS00937">
    <property type="entry name" value="RIBOSOMAL_L20"/>
    <property type="match status" value="1"/>
</dbReference>
<evidence type="ECO:0000256" key="7">
    <source>
        <dbReference type="HAMAP-Rule" id="MF_00382"/>
    </source>
</evidence>
<dbReference type="InterPro" id="IPR035566">
    <property type="entry name" value="Ribosomal_protein_bL20_C"/>
</dbReference>
<organism evidence="9">
    <name type="scientific">Euglena gracilis var. bacillaris</name>
    <dbReference type="NCBI Taxonomy" id="158060"/>
    <lineage>
        <taxon>Eukaryota</taxon>
        <taxon>Discoba</taxon>
        <taxon>Euglenozoa</taxon>
        <taxon>Euglenida</taxon>
        <taxon>Spirocuta</taxon>
        <taxon>Euglenophyceae</taxon>
        <taxon>Euglenales</taxon>
        <taxon>Euglenaceae</taxon>
        <taxon>Euglena</taxon>
    </lineage>
</organism>
<dbReference type="PANTHER" id="PTHR10986">
    <property type="entry name" value="39S RIBOSOMAL PROTEIN L20"/>
    <property type="match status" value="1"/>
</dbReference>
<dbReference type="InterPro" id="IPR005813">
    <property type="entry name" value="Ribosomal_bL20"/>
</dbReference>
<dbReference type="InterPro" id="IPR049946">
    <property type="entry name" value="RIBOSOMAL_L20_CS"/>
</dbReference>
<evidence type="ECO:0000256" key="8">
    <source>
        <dbReference type="RuleBase" id="RU000561"/>
    </source>
</evidence>
<dbReference type="SUPFAM" id="SSF74731">
    <property type="entry name" value="Ribosomal protein L20"/>
    <property type="match status" value="1"/>
</dbReference>
<keyword evidence="4 7" id="KW-0689">Ribosomal protein</keyword>
<dbReference type="GO" id="GO:0019843">
    <property type="term" value="F:rRNA binding"/>
    <property type="evidence" value="ECO:0007669"/>
    <property type="project" value="UniProtKB-UniRule"/>
</dbReference>
<dbReference type="GO" id="GO:0009507">
    <property type="term" value="C:chloroplast"/>
    <property type="evidence" value="ECO:0007669"/>
    <property type="project" value="UniProtKB-SubCell"/>
</dbReference>
<evidence type="ECO:0000256" key="3">
    <source>
        <dbReference type="ARBA" id="ARBA00022884"/>
    </source>
</evidence>
<name>A0A0G3VQP9_EUGGR</name>
<dbReference type="SMR" id="A0A0G3VQP9"/>
<accession>A0A0G3VQP9</accession>
<sequence>MTRIKNNGISKKKRKRKISKMKGWVGGHSKLFRTGNQQLMKARHYAFYDRKKKKNLNKTLWITRINGGLKYYLTINEKYNIFVSFLRKTKTYVNKKLLSEINVRDSKSFSHLSKPIMKSTGINL</sequence>
<evidence type="ECO:0000313" key="9">
    <source>
        <dbReference type="EMBL" id="AKL82357.1"/>
    </source>
</evidence>
<proteinExistence type="inferred from homology"/>
<dbReference type="AlphaFoldDB" id="A0A0G3VQP9"/>
<protein>
    <recommendedName>
        <fullName evidence="6 7">Large ribosomal subunit protein bL20c</fullName>
    </recommendedName>
</protein>
<geneLocation type="chloroplast" evidence="9"/>
<comment type="similarity">
    <text evidence="1 7 8">Belongs to the bacterial ribosomal protein bL20 family.</text>
</comment>
<keyword evidence="5 7" id="KW-0687">Ribonucleoprotein</keyword>
<keyword evidence="3 7" id="KW-0694">RNA-binding</keyword>
<dbReference type="PRINTS" id="PR00062">
    <property type="entry name" value="RIBOSOMALL20"/>
</dbReference>
<evidence type="ECO:0000256" key="6">
    <source>
        <dbReference type="ARBA" id="ARBA00035295"/>
    </source>
</evidence>
<dbReference type="CDD" id="cd07026">
    <property type="entry name" value="Ribosomal_L20"/>
    <property type="match status" value="1"/>
</dbReference>
<evidence type="ECO:0000256" key="4">
    <source>
        <dbReference type="ARBA" id="ARBA00022980"/>
    </source>
</evidence>
<dbReference type="Gene3D" id="6.10.160.10">
    <property type="match status" value="1"/>
</dbReference>
<dbReference type="EMBL" id="KP686076">
    <property type="protein sequence ID" value="AKL82357.1"/>
    <property type="molecule type" value="Genomic_DNA"/>
</dbReference>
<evidence type="ECO:0000256" key="5">
    <source>
        <dbReference type="ARBA" id="ARBA00023274"/>
    </source>
</evidence>
<keyword evidence="2 7" id="KW-0699">rRNA-binding</keyword>
<dbReference type="Gene3D" id="1.10.1900.20">
    <property type="entry name" value="Ribosomal protein L20"/>
    <property type="match status" value="1"/>
</dbReference>
<dbReference type="GO" id="GO:0005840">
    <property type="term" value="C:ribosome"/>
    <property type="evidence" value="ECO:0007669"/>
    <property type="project" value="UniProtKB-KW"/>
</dbReference>